<evidence type="ECO:0008006" key="4">
    <source>
        <dbReference type="Google" id="ProtNLM"/>
    </source>
</evidence>
<dbReference type="AlphaFoldDB" id="A0A2N5EJE8"/>
<feature type="transmembrane region" description="Helical" evidence="1">
    <location>
        <begin position="337"/>
        <end position="356"/>
    </location>
</feature>
<feature type="transmembrane region" description="Helical" evidence="1">
    <location>
        <begin position="312"/>
        <end position="330"/>
    </location>
</feature>
<feature type="transmembrane region" description="Helical" evidence="1">
    <location>
        <begin position="12"/>
        <end position="33"/>
    </location>
</feature>
<dbReference type="EMBL" id="PJZK01000021">
    <property type="protein sequence ID" value="PLR45698.1"/>
    <property type="molecule type" value="Genomic_DNA"/>
</dbReference>
<feature type="transmembrane region" description="Helical" evidence="1">
    <location>
        <begin position="257"/>
        <end position="276"/>
    </location>
</feature>
<gene>
    <name evidence="2" type="ORF">CYR34_17350</name>
</gene>
<feature type="transmembrane region" description="Helical" evidence="1">
    <location>
        <begin position="92"/>
        <end position="112"/>
    </location>
</feature>
<dbReference type="OrthoDB" id="8612933at2"/>
<keyword evidence="1" id="KW-1133">Transmembrane helix</keyword>
<accession>A0A2N5EJE8</accession>
<sequence>MNTLFCRSGIPLFLTALVCAIIVYGFELTHFTLSIDEEFSNNYLQTIALGRWGHALLRLFIFPEPYAPWFTTLCALLFASAAAVVMAKVLQFSAHISLCFVALFIALPQFAYQLQFSNQADTVGLGFLSAALSVYYFKRATPLYGLSIITYVFAISIYQSLAFLPISLILLCVIKENIEGKNNKQSLLTLAGFAAISVLSVIAYELILLSFQHYYQVSGASYFSSLINWGKLSTSQVISQTVHYIADFFTFNGFYGLQPFSLVVIPFLFLSFSLIYKKGIAGMVPVMLLVGLLFSPFVMPVISGGFQAPRVLTSLSLVMAGLFSLMMMYLSNKAVNILFSAIILLIGSASASQLFYSDYMSEKADSLLATQITTQIYQTYPDFNAETTGIYFFGMPKRDNIWKKPNSDVFGYSFFTWDGGNNARMIAYYRALGIASLHKASETQLSTVREQAKTLPVWPAAGSIAMINNVLVIKLGEHQGVD</sequence>
<dbReference type="Proteomes" id="UP000234626">
    <property type="component" value="Unassembled WGS sequence"/>
</dbReference>
<proteinExistence type="predicted"/>
<dbReference type="InterPro" id="IPR025686">
    <property type="entry name" value="Glucos_trans_II"/>
</dbReference>
<feature type="transmembrane region" description="Helical" evidence="1">
    <location>
        <begin position="186"/>
        <end position="207"/>
    </location>
</feature>
<feature type="transmembrane region" description="Helical" evidence="1">
    <location>
        <begin position="148"/>
        <end position="174"/>
    </location>
</feature>
<evidence type="ECO:0000313" key="2">
    <source>
        <dbReference type="EMBL" id="PLR45698.1"/>
    </source>
</evidence>
<name>A0A2N5EJE8_9GAMM</name>
<evidence type="ECO:0000313" key="3">
    <source>
        <dbReference type="Proteomes" id="UP000234626"/>
    </source>
</evidence>
<dbReference type="RefSeq" id="WP_072932837.1">
    <property type="nucleotide sequence ID" value="NZ_JAWJZE010000009.1"/>
</dbReference>
<keyword evidence="3" id="KW-1185">Reference proteome</keyword>
<dbReference type="Pfam" id="PF14264">
    <property type="entry name" value="Glucos_trans_II"/>
    <property type="match status" value="1"/>
</dbReference>
<feature type="transmembrane region" description="Helical" evidence="1">
    <location>
        <begin position="283"/>
        <end position="306"/>
    </location>
</feature>
<keyword evidence="1" id="KW-0812">Transmembrane</keyword>
<keyword evidence="1" id="KW-0472">Membrane</keyword>
<comment type="caution">
    <text evidence="2">The sequence shown here is derived from an EMBL/GenBank/DDBJ whole genome shotgun (WGS) entry which is preliminary data.</text>
</comment>
<feature type="transmembrane region" description="Helical" evidence="1">
    <location>
        <begin position="66"/>
        <end position="85"/>
    </location>
</feature>
<organism evidence="2 3">
    <name type="scientific">Chimaeribacter arupi</name>
    <dbReference type="NCBI Taxonomy" id="2060066"/>
    <lineage>
        <taxon>Bacteria</taxon>
        <taxon>Pseudomonadati</taxon>
        <taxon>Pseudomonadota</taxon>
        <taxon>Gammaproteobacteria</taxon>
        <taxon>Enterobacterales</taxon>
        <taxon>Yersiniaceae</taxon>
        <taxon>Chimaeribacter</taxon>
    </lineage>
</organism>
<evidence type="ECO:0000256" key="1">
    <source>
        <dbReference type="SAM" id="Phobius"/>
    </source>
</evidence>
<protein>
    <recommendedName>
        <fullName evidence="4">Glucosyl transferase GtrII family protein</fullName>
    </recommendedName>
</protein>
<reference evidence="2 3" key="1">
    <citation type="submission" date="2017-12" db="EMBL/GenBank/DDBJ databases">
        <title>Characterization of six clinical isolates of Enterochimera gen. nov., a novel genus of the Yersiniaciae family and the three species Enterochimera arupensis sp. nov., Enterochimera coloradensis sp. nov, and Enterochimera californica sp. nov.</title>
        <authorList>
            <person name="Rossi A."/>
            <person name="Fisher M."/>
        </authorList>
    </citation>
    <scope>NUCLEOTIDE SEQUENCE [LARGE SCALE GENOMIC DNA]</scope>
    <source>
        <strain evidence="2 3">2016Iso1</strain>
    </source>
</reference>